<sequence>MERLVDYKYSELISAGFDRLPPGIANRLRYTHFFTGTDPVYAGLFDYDKTDDGRSYHNEWCVAYPYHLTKLPKRLRQTTVIMPEFDKRYPVMLLPMLIVHELAHVLDGILGFDYMAEPVTQYAETDRMEAFADAFVLWQNPGYRQYYDLIRTVDDRTSSLFRELEELWKVNIQ</sequence>
<dbReference type="EMBL" id="MT142600">
    <property type="protein sequence ID" value="QJA85877.1"/>
    <property type="molecule type" value="Genomic_DNA"/>
</dbReference>
<reference evidence="1" key="1">
    <citation type="submission" date="2020-03" db="EMBL/GenBank/DDBJ databases">
        <title>The deep terrestrial virosphere.</title>
        <authorList>
            <person name="Holmfeldt K."/>
            <person name="Nilsson E."/>
            <person name="Simone D."/>
            <person name="Lopez-Fernandez M."/>
            <person name="Wu X."/>
            <person name="de Brujin I."/>
            <person name="Lundin D."/>
            <person name="Andersson A."/>
            <person name="Bertilsson S."/>
            <person name="Dopson M."/>
        </authorList>
    </citation>
    <scope>NUCLEOTIDE SEQUENCE</scope>
    <source>
        <strain evidence="1">MM415B02167</strain>
    </source>
</reference>
<proteinExistence type="predicted"/>
<gene>
    <name evidence="1" type="ORF">MM415B02167_0009</name>
</gene>
<protein>
    <submittedName>
        <fullName evidence="1">Uncharacterized protein</fullName>
    </submittedName>
</protein>
<organism evidence="1">
    <name type="scientific">viral metagenome</name>
    <dbReference type="NCBI Taxonomy" id="1070528"/>
    <lineage>
        <taxon>unclassified sequences</taxon>
        <taxon>metagenomes</taxon>
        <taxon>organismal metagenomes</taxon>
    </lineage>
</organism>
<accession>A0A6M3KUT4</accession>
<evidence type="ECO:0000313" key="1">
    <source>
        <dbReference type="EMBL" id="QJA85877.1"/>
    </source>
</evidence>
<name>A0A6M3KUT4_9ZZZZ</name>
<dbReference type="AlphaFoldDB" id="A0A6M3KUT4"/>